<sequence length="150" mass="16890">MSIPRPVELNSRQESEFTALTGSRQIGYEKGFLVFLEGVKVIFDTLKSVPNLIKTVVELPKLERSHPGRKTGILIKKSLPQYHIPTPRLHFVETISISLSLTNEDPFTVTSLYIPPDIDPTFYALDLETLTQLGPNPIICGEFNIQHQNC</sequence>
<reference evidence="1 2" key="1">
    <citation type="journal article" date="2019" name="Sci. Rep.">
        <title>Orb-weaving spider Araneus ventricosus genome elucidates the spidroin gene catalogue.</title>
        <authorList>
            <person name="Kono N."/>
            <person name="Nakamura H."/>
            <person name="Ohtoshi R."/>
            <person name="Moran D.A.P."/>
            <person name="Shinohara A."/>
            <person name="Yoshida Y."/>
            <person name="Fujiwara M."/>
            <person name="Mori M."/>
            <person name="Tomita M."/>
            <person name="Arakawa K."/>
        </authorList>
    </citation>
    <scope>NUCLEOTIDE SEQUENCE [LARGE SCALE GENOMIC DNA]</scope>
</reference>
<evidence type="ECO:0008006" key="3">
    <source>
        <dbReference type="Google" id="ProtNLM"/>
    </source>
</evidence>
<protein>
    <recommendedName>
        <fullName evidence="3">Endonuclease/exonuclease/phosphatase domain-containing protein</fullName>
    </recommendedName>
</protein>
<organism evidence="1 2">
    <name type="scientific">Araneus ventricosus</name>
    <name type="common">Orbweaver spider</name>
    <name type="synonym">Epeira ventricosa</name>
    <dbReference type="NCBI Taxonomy" id="182803"/>
    <lineage>
        <taxon>Eukaryota</taxon>
        <taxon>Metazoa</taxon>
        <taxon>Ecdysozoa</taxon>
        <taxon>Arthropoda</taxon>
        <taxon>Chelicerata</taxon>
        <taxon>Arachnida</taxon>
        <taxon>Araneae</taxon>
        <taxon>Araneomorphae</taxon>
        <taxon>Entelegynae</taxon>
        <taxon>Araneoidea</taxon>
        <taxon>Araneidae</taxon>
        <taxon>Araneus</taxon>
    </lineage>
</organism>
<accession>A0A4Y2LUX3</accession>
<dbReference type="EMBL" id="BGPR01006312">
    <property type="protein sequence ID" value="GBN17900.1"/>
    <property type="molecule type" value="Genomic_DNA"/>
</dbReference>
<proteinExistence type="predicted"/>
<keyword evidence="2" id="KW-1185">Reference proteome</keyword>
<comment type="caution">
    <text evidence="1">The sequence shown here is derived from an EMBL/GenBank/DDBJ whole genome shotgun (WGS) entry which is preliminary data.</text>
</comment>
<name>A0A4Y2LUX3_ARAVE</name>
<evidence type="ECO:0000313" key="2">
    <source>
        <dbReference type="Proteomes" id="UP000499080"/>
    </source>
</evidence>
<evidence type="ECO:0000313" key="1">
    <source>
        <dbReference type="EMBL" id="GBN17900.1"/>
    </source>
</evidence>
<dbReference type="InterPro" id="IPR036691">
    <property type="entry name" value="Endo/exonu/phosph_ase_sf"/>
</dbReference>
<dbReference type="SUPFAM" id="SSF56219">
    <property type="entry name" value="DNase I-like"/>
    <property type="match status" value="1"/>
</dbReference>
<dbReference type="AlphaFoldDB" id="A0A4Y2LUX3"/>
<dbReference type="Gene3D" id="3.60.10.10">
    <property type="entry name" value="Endonuclease/exonuclease/phosphatase"/>
    <property type="match status" value="1"/>
</dbReference>
<gene>
    <name evidence="1" type="ORF">AVEN_220353_1</name>
</gene>
<dbReference type="Proteomes" id="UP000499080">
    <property type="component" value="Unassembled WGS sequence"/>
</dbReference>